<sequence>MKPVDPRLLRHARATRGFIAASVALGLVGAGLVIAQATLIAEVVVDAFRPRPGGSALGAGVDELTGPLLLLAAVAVGRAAVSWLTELAAHRAAATVKSQLRERLVAHAAGGGTGA</sequence>
<comment type="caution">
    <text evidence="6">The sequence shown here is derived from an EMBL/GenBank/DDBJ whole genome shotgun (WGS) entry which is preliminary data.</text>
</comment>
<keyword evidence="4" id="KW-0472">Membrane</keyword>
<organism evidence="6 7">
    <name type="scientific">Streptomyces palmae</name>
    <dbReference type="NCBI Taxonomy" id="1701085"/>
    <lineage>
        <taxon>Bacteria</taxon>
        <taxon>Bacillati</taxon>
        <taxon>Actinomycetota</taxon>
        <taxon>Actinomycetes</taxon>
        <taxon>Kitasatosporales</taxon>
        <taxon>Streptomycetaceae</taxon>
        <taxon>Streptomyces</taxon>
    </lineage>
</organism>
<dbReference type="InterPro" id="IPR011527">
    <property type="entry name" value="ABC1_TM_dom"/>
</dbReference>
<keyword evidence="2" id="KW-0812">Transmembrane</keyword>
<dbReference type="AlphaFoldDB" id="A0A4Z0GBB5"/>
<evidence type="ECO:0000256" key="2">
    <source>
        <dbReference type="ARBA" id="ARBA00022692"/>
    </source>
</evidence>
<evidence type="ECO:0000256" key="4">
    <source>
        <dbReference type="ARBA" id="ARBA00023136"/>
    </source>
</evidence>
<name>A0A4Z0GBB5_9ACTN</name>
<keyword evidence="3" id="KW-1133">Transmembrane helix</keyword>
<feature type="domain" description="ABC transmembrane type-1" evidence="5">
    <location>
        <begin position="20"/>
        <end position="107"/>
    </location>
</feature>
<dbReference type="EMBL" id="SRID01000383">
    <property type="protein sequence ID" value="TGA92710.1"/>
    <property type="molecule type" value="Genomic_DNA"/>
</dbReference>
<dbReference type="GO" id="GO:0140359">
    <property type="term" value="F:ABC-type transporter activity"/>
    <property type="evidence" value="ECO:0007669"/>
    <property type="project" value="InterPro"/>
</dbReference>
<dbReference type="PROSITE" id="PS50929">
    <property type="entry name" value="ABC_TM1F"/>
    <property type="match status" value="1"/>
</dbReference>
<evidence type="ECO:0000259" key="5">
    <source>
        <dbReference type="PROSITE" id="PS50929"/>
    </source>
</evidence>
<dbReference type="InterPro" id="IPR036640">
    <property type="entry name" value="ABC1_TM_sf"/>
</dbReference>
<dbReference type="SUPFAM" id="SSF90123">
    <property type="entry name" value="ABC transporter transmembrane region"/>
    <property type="match status" value="1"/>
</dbReference>
<evidence type="ECO:0000256" key="1">
    <source>
        <dbReference type="ARBA" id="ARBA00004651"/>
    </source>
</evidence>
<dbReference type="RefSeq" id="WP_135341777.1">
    <property type="nucleotide sequence ID" value="NZ_SRID01000383.1"/>
</dbReference>
<accession>A0A4Z0GBB5</accession>
<proteinExistence type="predicted"/>
<feature type="non-terminal residue" evidence="6">
    <location>
        <position position="115"/>
    </location>
</feature>
<evidence type="ECO:0000256" key="3">
    <source>
        <dbReference type="ARBA" id="ARBA00022989"/>
    </source>
</evidence>
<reference evidence="6 7" key="1">
    <citation type="submission" date="2019-03" db="EMBL/GenBank/DDBJ databases">
        <authorList>
            <person name="Gonzalez-Pimentel J.L."/>
        </authorList>
    </citation>
    <scope>NUCLEOTIDE SEQUENCE [LARGE SCALE GENOMIC DNA]</scope>
    <source>
        <strain evidence="6 7">JCM 31289</strain>
    </source>
</reference>
<evidence type="ECO:0000313" key="6">
    <source>
        <dbReference type="EMBL" id="TGA92710.1"/>
    </source>
</evidence>
<dbReference type="Gene3D" id="1.20.1560.10">
    <property type="entry name" value="ABC transporter type 1, transmembrane domain"/>
    <property type="match status" value="1"/>
</dbReference>
<keyword evidence="7" id="KW-1185">Reference proteome</keyword>
<evidence type="ECO:0000313" key="7">
    <source>
        <dbReference type="Proteomes" id="UP000297948"/>
    </source>
</evidence>
<gene>
    <name evidence="6" type="ORF">E4099_27220</name>
</gene>
<dbReference type="GO" id="GO:0005886">
    <property type="term" value="C:plasma membrane"/>
    <property type="evidence" value="ECO:0007669"/>
    <property type="project" value="UniProtKB-SubCell"/>
</dbReference>
<dbReference type="GO" id="GO:0005524">
    <property type="term" value="F:ATP binding"/>
    <property type="evidence" value="ECO:0007669"/>
    <property type="project" value="InterPro"/>
</dbReference>
<comment type="subcellular location">
    <subcellularLocation>
        <location evidence="1">Cell membrane</location>
        <topology evidence="1">Multi-pass membrane protein</topology>
    </subcellularLocation>
</comment>
<dbReference type="OrthoDB" id="9806127at2"/>
<protein>
    <recommendedName>
        <fullName evidence="5">ABC transmembrane type-1 domain-containing protein</fullName>
    </recommendedName>
</protein>
<dbReference type="Proteomes" id="UP000297948">
    <property type="component" value="Unassembled WGS sequence"/>
</dbReference>